<feature type="domain" description="Phosphoribosyltransferase" evidence="1">
    <location>
        <begin position="42"/>
        <end position="181"/>
    </location>
</feature>
<keyword evidence="2" id="KW-0328">Glycosyltransferase</keyword>
<gene>
    <name evidence="2" type="ORF">KME60_34235</name>
</gene>
<dbReference type="InterPro" id="IPR000836">
    <property type="entry name" value="PRTase_dom"/>
</dbReference>
<evidence type="ECO:0000313" key="3">
    <source>
        <dbReference type="Proteomes" id="UP000729701"/>
    </source>
</evidence>
<dbReference type="GO" id="GO:0016757">
    <property type="term" value="F:glycosyltransferase activity"/>
    <property type="evidence" value="ECO:0007669"/>
    <property type="project" value="UniProtKB-KW"/>
</dbReference>
<comment type="caution">
    <text evidence="2">The sequence shown here is derived from an EMBL/GenBank/DDBJ whole genome shotgun (WGS) entry which is preliminary data.</text>
</comment>
<reference evidence="2" key="2">
    <citation type="journal article" date="2022" name="Microbiol. Resour. Announc.">
        <title>Metagenome Sequencing to Explore Phylogenomics of Terrestrial Cyanobacteria.</title>
        <authorList>
            <person name="Ward R.D."/>
            <person name="Stajich J.E."/>
            <person name="Johansen J.R."/>
            <person name="Huntemann M."/>
            <person name="Clum A."/>
            <person name="Foster B."/>
            <person name="Foster B."/>
            <person name="Roux S."/>
            <person name="Palaniappan K."/>
            <person name="Varghese N."/>
            <person name="Mukherjee S."/>
            <person name="Reddy T.B.K."/>
            <person name="Daum C."/>
            <person name="Copeland A."/>
            <person name="Chen I.A."/>
            <person name="Ivanova N.N."/>
            <person name="Kyrpides N.C."/>
            <person name="Shapiro N."/>
            <person name="Eloe-Fadrosh E.A."/>
            <person name="Pietrasiak N."/>
        </authorList>
    </citation>
    <scope>NUCLEOTIDE SEQUENCE</scope>
    <source>
        <strain evidence="2">GSE-NOS-MK-12-04C</strain>
    </source>
</reference>
<protein>
    <submittedName>
        <fullName evidence="2">Phosphoribosyltransferase</fullName>
    </submittedName>
</protein>
<proteinExistence type="predicted"/>
<dbReference type="Gene3D" id="3.30.1310.20">
    <property type="entry name" value="PRTase-like"/>
    <property type="match status" value="1"/>
</dbReference>
<accession>A0A951UW93</accession>
<dbReference type="SUPFAM" id="SSF53271">
    <property type="entry name" value="PRTase-like"/>
    <property type="match status" value="1"/>
</dbReference>
<dbReference type="CDD" id="cd06223">
    <property type="entry name" value="PRTases_typeI"/>
    <property type="match status" value="1"/>
</dbReference>
<organism evidence="2 3">
    <name type="scientific">Cyanomargarita calcarea GSE-NOS-MK-12-04C</name>
    <dbReference type="NCBI Taxonomy" id="2839659"/>
    <lineage>
        <taxon>Bacteria</taxon>
        <taxon>Bacillati</taxon>
        <taxon>Cyanobacteriota</taxon>
        <taxon>Cyanophyceae</taxon>
        <taxon>Nostocales</taxon>
        <taxon>Cyanomargaritaceae</taxon>
        <taxon>Cyanomargarita</taxon>
    </lineage>
</organism>
<dbReference type="EMBL" id="JAHHGZ010000073">
    <property type="protein sequence ID" value="MBW4672343.1"/>
    <property type="molecule type" value="Genomic_DNA"/>
</dbReference>
<reference evidence="2" key="1">
    <citation type="submission" date="2021-05" db="EMBL/GenBank/DDBJ databases">
        <authorList>
            <person name="Pietrasiak N."/>
            <person name="Ward R."/>
            <person name="Stajich J.E."/>
            <person name="Kurbessoian T."/>
        </authorList>
    </citation>
    <scope>NUCLEOTIDE SEQUENCE</scope>
    <source>
        <strain evidence="2">GSE-NOS-MK-12-04C</strain>
    </source>
</reference>
<keyword evidence="2" id="KW-0808">Transferase</keyword>
<evidence type="ECO:0000313" key="2">
    <source>
        <dbReference type="EMBL" id="MBW4672343.1"/>
    </source>
</evidence>
<sequence>MSYTPLFSDGQRPAFRDRTQAGKLLAQAIHETLTRIALVGVKSVPIVCALPRGGLPVAAPIARLLGCPLTIEVAKKITHPQNPELAIGAVTASENVLWADQKFQRSLHNSRWQEAALHTAIEQAKTLEAQLSPACPKVNVEGATVILVDDGIATGMTIAVAVVALRKLSPAAIWLCTPVAPLKLLPILSEWGDRVIALETPESFSSVSNFYYSFPQVDTQEAFTYLKEQGIES</sequence>
<dbReference type="Pfam" id="PF00156">
    <property type="entry name" value="Pribosyltran"/>
    <property type="match status" value="1"/>
</dbReference>
<name>A0A951UW93_9CYAN</name>
<dbReference type="Proteomes" id="UP000729701">
    <property type="component" value="Unassembled WGS sequence"/>
</dbReference>
<dbReference type="Gene3D" id="3.40.50.2020">
    <property type="match status" value="1"/>
</dbReference>
<dbReference type="InterPro" id="IPR029057">
    <property type="entry name" value="PRTase-like"/>
</dbReference>
<dbReference type="AlphaFoldDB" id="A0A951UW93"/>
<evidence type="ECO:0000259" key="1">
    <source>
        <dbReference type="Pfam" id="PF00156"/>
    </source>
</evidence>